<comment type="caution">
    <text evidence="7">The sequence shown here is derived from an EMBL/GenBank/DDBJ whole genome shotgun (WGS) entry which is preliminary data.</text>
</comment>
<dbReference type="Gramene" id="Psat04G0626200-T1">
    <property type="protein sequence ID" value="KAI5423199.1"/>
    <property type="gene ID" value="KIW84_046262"/>
</dbReference>
<dbReference type="GO" id="GO:0046983">
    <property type="term" value="F:protein dimerization activity"/>
    <property type="evidence" value="ECO:0007669"/>
    <property type="project" value="InterPro"/>
</dbReference>
<proteinExistence type="predicted"/>
<feature type="coiled-coil region" evidence="5">
    <location>
        <begin position="145"/>
        <end position="172"/>
    </location>
</feature>
<keyword evidence="5" id="KW-0175">Coiled coil</keyword>
<evidence type="ECO:0000256" key="3">
    <source>
        <dbReference type="ARBA" id="ARBA00023163"/>
    </source>
</evidence>
<accession>A0A9D4XNE4</accession>
<keyword evidence="3" id="KW-0804">Transcription</keyword>
<dbReference type="GO" id="GO:0080090">
    <property type="term" value="P:regulation of primary metabolic process"/>
    <property type="evidence" value="ECO:0007669"/>
    <property type="project" value="UniProtKB-ARBA"/>
</dbReference>
<dbReference type="SUPFAM" id="SSF47459">
    <property type="entry name" value="HLH, helix-loop-helix DNA-binding domain"/>
    <property type="match status" value="1"/>
</dbReference>
<dbReference type="SMART" id="SM00353">
    <property type="entry name" value="HLH"/>
    <property type="match status" value="1"/>
</dbReference>
<dbReference type="AlphaFoldDB" id="A0A9D4XNE4"/>
<dbReference type="PROSITE" id="PS50888">
    <property type="entry name" value="BHLH"/>
    <property type="match status" value="1"/>
</dbReference>
<evidence type="ECO:0000256" key="1">
    <source>
        <dbReference type="ARBA" id="ARBA00004123"/>
    </source>
</evidence>
<dbReference type="PANTHER" id="PTHR45959">
    <property type="entry name" value="BHLH TRANSCRIPTION FACTOR"/>
    <property type="match status" value="1"/>
</dbReference>
<feature type="domain" description="BHLH" evidence="6">
    <location>
        <begin position="106"/>
        <end position="155"/>
    </location>
</feature>
<evidence type="ECO:0000256" key="5">
    <source>
        <dbReference type="SAM" id="Coils"/>
    </source>
</evidence>
<dbReference type="Gene3D" id="4.10.280.10">
    <property type="entry name" value="Helix-loop-helix DNA-binding domain"/>
    <property type="match status" value="1"/>
</dbReference>
<gene>
    <name evidence="7" type="ORF">KIW84_046262</name>
</gene>
<evidence type="ECO:0000256" key="4">
    <source>
        <dbReference type="ARBA" id="ARBA00023242"/>
    </source>
</evidence>
<comment type="subcellular location">
    <subcellularLocation>
        <location evidence="1">Nucleus</location>
    </subcellularLocation>
</comment>
<dbReference type="EMBL" id="JAMSHJ010000004">
    <property type="protein sequence ID" value="KAI5423199.1"/>
    <property type="molecule type" value="Genomic_DNA"/>
</dbReference>
<protein>
    <recommendedName>
        <fullName evidence="6">BHLH domain-containing protein</fullName>
    </recommendedName>
</protein>
<dbReference type="InterPro" id="IPR011598">
    <property type="entry name" value="bHLH_dom"/>
</dbReference>
<dbReference type="Proteomes" id="UP001058974">
    <property type="component" value="Chromosome 4"/>
</dbReference>
<evidence type="ECO:0000259" key="6">
    <source>
        <dbReference type="PROSITE" id="PS50888"/>
    </source>
</evidence>
<dbReference type="OrthoDB" id="690068at2759"/>
<evidence type="ECO:0000313" key="8">
    <source>
        <dbReference type="Proteomes" id="UP001058974"/>
    </source>
</evidence>
<sequence length="294" mass="33866">MEDVWQTWISSLEMDGHSLDEDRFDIENVQEPSCFISQEYYDANSQQTPSQYLMSFENSSMEPSSNSAMATCSSIMDLKTTALNHSESSELPKVIKKTNKNRRTSSEIQDHIMAERKRRQVISERFIALSATIPGLKKTDKIYILEETINYVKQLQEKIKELDNQNTMKNKDSEILIKKSQACTKENDNDEHKDYSKKELPKVKARVINKEVMIGIHCEKQKNIMVKIMGLLQSLHLSLASSSILPFGTSTLKVTIIAQMNDKYCMNVTDLVKNLRHDLSELRDNQNNIFERTT</sequence>
<reference evidence="7 8" key="1">
    <citation type="journal article" date="2022" name="Nat. Genet.">
        <title>Improved pea reference genome and pan-genome highlight genomic features and evolutionary characteristics.</title>
        <authorList>
            <person name="Yang T."/>
            <person name="Liu R."/>
            <person name="Luo Y."/>
            <person name="Hu S."/>
            <person name="Wang D."/>
            <person name="Wang C."/>
            <person name="Pandey M.K."/>
            <person name="Ge S."/>
            <person name="Xu Q."/>
            <person name="Li N."/>
            <person name="Li G."/>
            <person name="Huang Y."/>
            <person name="Saxena R.K."/>
            <person name="Ji Y."/>
            <person name="Li M."/>
            <person name="Yan X."/>
            <person name="He Y."/>
            <person name="Liu Y."/>
            <person name="Wang X."/>
            <person name="Xiang C."/>
            <person name="Varshney R.K."/>
            <person name="Ding H."/>
            <person name="Gao S."/>
            <person name="Zong X."/>
        </authorList>
    </citation>
    <scope>NUCLEOTIDE SEQUENCE [LARGE SCALE GENOMIC DNA]</scope>
    <source>
        <strain evidence="7 8">cv. Zhongwan 6</strain>
    </source>
</reference>
<evidence type="ECO:0000313" key="7">
    <source>
        <dbReference type="EMBL" id="KAI5423199.1"/>
    </source>
</evidence>
<dbReference type="Gramene" id="PSAT_LOCUS15011_t1">
    <property type="protein sequence ID" value="CAL5195330.1"/>
    <property type="gene ID" value="PSAT_LOCUS15011"/>
</dbReference>
<dbReference type="Gramene" id="Psat4g221920.1">
    <property type="protein sequence ID" value="Psat4g221920.1.cds"/>
    <property type="gene ID" value="Psat4g221920"/>
</dbReference>
<dbReference type="Pfam" id="PF22754">
    <property type="entry name" value="bHLH-TF_ACT-like_plant"/>
    <property type="match status" value="1"/>
</dbReference>
<dbReference type="PANTHER" id="PTHR45959:SF2">
    <property type="entry name" value="BHLH TRANSCRIPTION FACTOR"/>
    <property type="match status" value="1"/>
</dbReference>
<name>A0A9D4XNE4_PEA</name>
<keyword evidence="2" id="KW-0805">Transcription regulation</keyword>
<dbReference type="InterPro" id="IPR054502">
    <property type="entry name" value="bHLH-TF_ACT-like_plant"/>
</dbReference>
<evidence type="ECO:0000256" key="2">
    <source>
        <dbReference type="ARBA" id="ARBA00023015"/>
    </source>
</evidence>
<organism evidence="7 8">
    <name type="scientific">Pisum sativum</name>
    <name type="common">Garden pea</name>
    <name type="synonym">Lathyrus oleraceus</name>
    <dbReference type="NCBI Taxonomy" id="3888"/>
    <lineage>
        <taxon>Eukaryota</taxon>
        <taxon>Viridiplantae</taxon>
        <taxon>Streptophyta</taxon>
        <taxon>Embryophyta</taxon>
        <taxon>Tracheophyta</taxon>
        <taxon>Spermatophyta</taxon>
        <taxon>Magnoliopsida</taxon>
        <taxon>eudicotyledons</taxon>
        <taxon>Gunneridae</taxon>
        <taxon>Pentapetalae</taxon>
        <taxon>rosids</taxon>
        <taxon>fabids</taxon>
        <taxon>Fabales</taxon>
        <taxon>Fabaceae</taxon>
        <taxon>Papilionoideae</taxon>
        <taxon>50 kb inversion clade</taxon>
        <taxon>NPAAA clade</taxon>
        <taxon>Hologalegina</taxon>
        <taxon>IRL clade</taxon>
        <taxon>Fabeae</taxon>
        <taxon>Lathyrus</taxon>
    </lineage>
</organism>
<feature type="coiled-coil region" evidence="5">
    <location>
        <begin position="265"/>
        <end position="292"/>
    </location>
</feature>
<keyword evidence="4" id="KW-0539">Nucleus</keyword>
<dbReference type="GO" id="GO:0005634">
    <property type="term" value="C:nucleus"/>
    <property type="evidence" value="ECO:0007669"/>
    <property type="project" value="UniProtKB-SubCell"/>
</dbReference>
<keyword evidence="8" id="KW-1185">Reference proteome</keyword>
<dbReference type="InterPro" id="IPR036638">
    <property type="entry name" value="HLH_DNA-bd_sf"/>
</dbReference>
<dbReference type="Pfam" id="PF00010">
    <property type="entry name" value="HLH"/>
    <property type="match status" value="1"/>
</dbReference>
<dbReference type="InterPro" id="IPR052610">
    <property type="entry name" value="bHLH_transcription_regulator"/>
</dbReference>